<dbReference type="EMBL" id="JAQNDN010000004">
    <property type="protein sequence ID" value="MDC0668670.1"/>
    <property type="molecule type" value="Genomic_DNA"/>
</dbReference>
<dbReference type="Proteomes" id="UP001217838">
    <property type="component" value="Unassembled WGS sequence"/>
</dbReference>
<protein>
    <recommendedName>
        <fullName evidence="4">Secreted protein</fullName>
    </recommendedName>
</protein>
<accession>A0ABT5B3K7</accession>
<proteinExistence type="predicted"/>
<evidence type="ECO:0008006" key="4">
    <source>
        <dbReference type="Google" id="ProtNLM"/>
    </source>
</evidence>
<reference evidence="2 3" key="1">
    <citation type="submission" date="2022-11" db="EMBL/GenBank/DDBJ databases">
        <title>Minimal conservation of predation-associated metabolite biosynthetic gene clusters underscores biosynthetic potential of Myxococcota including descriptions for ten novel species: Archangium lansinium sp. nov., Myxococcus landrumus sp. nov., Nannocystis bai.</title>
        <authorList>
            <person name="Ahearne A."/>
            <person name="Stevens C."/>
            <person name="Dowd S."/>
        </authorList>
    </citation>
    <scope>NUCLEOTIDE SEQUENCE [LARGE SCALE GENOMIC DNA]</scope>
    <source>
        <strain evidence="2 3">NCELM</strain>
    </source>
</reference>
<keyword evidence="3" id="KW-1185">Reference proteome</keyword>
<sequence length="212" mass="21378">MVEARALSTFLTAATLAVGCAKNPGDTEATSEATAAVATTSASETSSDGATSSASETDPVTSTASSSSTTASDTMSDPTSGTTADIPSSTSTSEPGSSTGAPAMPCHLAYDKASCQAGVDCVFIPGHEAFVRDGECVITDDLGSVGFCYHMEGGGPDAPSHYYQVETGRVFVFPNTPTPPPDGWVACTCGPPSPEACQLCWDWCSEETSSGG</sequence>
<gene>
    <name evidence="2" type="ORF">POL58_13010</name>
</gene>
<organism evidence="2 3">
    <name type="scientific">Nannocystis radixulma</name>
    <dbReference type="NCBI Taxonomy" id="2995305"/>
    <lineage>
        <taxon>Bacteria</taxon>
        <taxon>Pseudomonadati</taxon>
        <taxon>Myxococcota</taxon>
        <taxon>Polyangia</taxon>
        <taxon>Nannocystales</taxon>
        <taxon>Nannocystaceae</taxon>
        <taxon>Nannocystis</taxon>
    </lineage>
</organism>
<feature type="compositionally biased region" description="Low complexity" evidence="1">
    <location>
        <begin position="87"/>
        <end position="100"/>
    </location>
</feature>
<dbReference type="RefSeq" id="WP_271998042.1">
    <property type="nucleotide sequence ID" value="NZ_JAQNDN010000004.1"/>
</dbReference>
<evidence type="ECO:0000256" key="1">
    <source>
        <dbReference type="SAM" id="MobiDB-lite"/>
    </source>
</evidence>
<name>A0ABT5B3K7_9BACT</name>
<evidence type="ECO:0000313" key="3">
    <source>
        <dbReference type="Proteomes" id="UP001217838"/>
    </source>
</evidence>
<feature type="compositionally biased region" description="Low complexity" evidence="1">
    <location>
        <begin position="27"/>
        <end position="80"/>
    </location>
</feature>
<feature type="region of interest" description="Disordered" evidence="1">
    <location>
        <begin position="21"/>
        <end position="100"/>
    </location>
</feature>
<comment type="caution">
    <text evidence="2">The sequence shown here is derived from an EMBL/GenBank/DDBJ whole genome shotgun (WGS) entry which is preliminary data.</text>
</comment>
<dbReference type="PROSITE" id="PS51257">
    <property type="entry name" value="PROKAR_LIPOPROTEIN"/>
    <property type="match status" value="1"/>
</dbReference>
<evidence type="ECO:0000313" key="2">
    <source>
        <dbReference type="EMBL" id="MDC0668670.1"/>
    </source>
</evidence>